<sequence length="264" mass="30164">MRSELRISALAQLSRFSLTKIGSLQHETDEEPLVIGPCYGWREDDNGRLNVVASGPYDTTSAYLREHSAARDENNLWGVAEAKLLDIVVPCLTAGYNPDEGIVLSVPDLDSQNVLVDEEGNITGIIDWDQVQTLPRCIGYCRFPSWITRDWDPLMYGWPKMKESENSPEELEGYREHFDREMGAALGWKGDWVYTKKSHIREAVWIAALNSQNRLEICRKMVEVVMEAQEEKVDALDILYDLRSGRQCEQGWRDLKQKLQALVS</sequence>
<accession>A0AAE8SU26</accession>
<keyword evidence="2" id="KW-1185">Reference proteome</keyword>
<dbReference type="InterPro" id="IPR051678">
    <property type="entry name" value="AGP_Transferase"/>
</dbReference>
<dbReference type="PANTHER" id="PTHR21310:SF51">
    <property type="entry name" value="AMINOGLYCOSIDE PHOSPHOTRANSFERASE DOMAIN-CONTAINING PROTEIN"/>
    <property type="match status" value="1"/>
</dbReference>
<name>A0AAE8SU26_9PEZI</name>
<evidence type="ECO:0000313" key="2">
    <source>
        <dbReference type="Proteomes" id="UP001187682"/>
    </source>
</evidence>
<organism evidence="1 2">
    <name type="scientific">Cephalotrichum gorgonifer</name>
    <dbReference type="NCBI Taxonomy" id="2041049"/>
    <lineage>
        <taxon>Eukaryota</taxon>
        <taxon>Fungi</taxon>
        <taxon>Dikarya</taxon>
        <taxon>Ascomycota</taxon>
        <taxon>Pezizomycotina</taxon>
        <taxon>Sordariomycetes</taxon>
        <taxon>Hypocreomycetidae</taxon>
        <taxon>Microascales</taxon>
        <taxon>Microascaceae</taxon>
        <taxon>Cephalotrichum</taxon>
    </lineage>
</organism>
<reference evidence="1" key="1">
    <citation type="submission" date="2018-03" db="EMBL/GenBank/DDBJ databases">
        <authorList>
            <person name="Guldener U."/>
        </authorList>
    </citation>
    <scope>NUCLEOTIDE SEQUENCE</scope>
</reference>
<gene>
    <name evidence="1" type="ORF">DNG_03510</name>
</gene>
<comment type="caution">
    <text evidence="1">The sequence shown here is derived from an EMBL/GenBank/DDBJ whole genome shotgun (WGS) entry which is preliminary data.</text>
</comment>
<protein>
    <recommendedName>
        <fullName evidence="3">Aminoglycoside phosphotransferase domain-containing protein</fullName>
    </recommendedName>
</protein>
<proteinExistence type="predicted"/>
<evidence type="ECO:0008006" key="3">
    <source>
        <dbReference type="Google" id="ProtNLM"/>
    </source>
</evidence>
<dbReference type="Proteomes" id="UP001187682">
    <property type="component" value="Unassembled WGS sequence"/>
</dbReference>
<evidence type="ECO:0000313" key="1">
    <source>
        <dbReference type="EMBL" id="SPO00762.1"/>
    </source>
</evidence>
<dbReference type="EMBL" id="ONZQ02000004">
    <property type="protein sequence ID" value="SPO00762.1"/>
    <property type="molecule type" value="Genomic_DNA"/>
</dbReference>
<dbReference type="AlphaFoldDB" id="A0AAE8SU26"/>
<dbReference type="PANTHER" id="PTHR21310">
    <property type="entry name" value="AMINOGLYCOSIDE PHOSPHOTRANSFERASE-RELATED-RELATED"/>
    <property type="match status" value="1"/>
</dbReference>